<dbReference type="RefSeq" id="WP_224325262.1">
    <property type="nucleotide sequence ID" value="NZ_JACGBB010000005.1"/>
</dbReference>
<dbReference type="Gene3D" id="3.40.50.300">
    <property type="entry name" value="P-loop containing nucleotide triphosphate hydrolases"/>
    <property type="match status" value="2"/>
</dbReference>
<dbReference type="Proteomes" id="UP000786183">
    <property type="component" value="Unassembled WGS sequence"/>
</dbReference>
<dbReference type="InterPro" id="IPR005259">
    <property type="entry name" value="PriA"/>
</dbReference>
<dbReference type="EMBL" id="JACGBB010000005">
    <property type="protein sequence ID" value="MBZ7987196.1"/>
    <property type="molecule type" value="Genomic_DNA"/>
</dbReference>
<evidence type="ECO:0000256" key="2">
    <source>
        <dbReference type="ARBA" id="ARBA00022705"/>
    </source>
</evidence>
<feature type="domain" description="Helicase ATP-binding" evidence="9">
    <location>
        <begin position="121"/>
        <end position="285"/>
    </location>
</feature>
<keyword evidence="2 8" id="KW-0235">DNA replication</keyword>
<keyword evidence="8" id="KW-0413">Isomerase</keyword>
<dbReference type="Pfam" id="PF00271">
    <property type="entry name" value="Helicase_C"/>
    <property type="match status" value="1"/>
</dbReference>
<comment type="similarity">
    <text evidence="8">Belongs to the helicase family. PriA subfamily.</text>
</comment>
<comment type="subunit">
    <text evidence="8">Component of the replication restart primosome.</text>
</comment>
<keyword evidence="1 8" id="KW-0639">Primosome</keyword>
<keyword evidence="7 8" id="KW-0238">DNA-binding</keyword>
<comment type="cofactor">
    <cofactor evidence="8">
        <name>Zn(2+)</name>
        <dbReference type="ChEBI" id="CHEBI:29105"/>
    </cofactor>
    <text evidence="8">Binds 2 zinc ions per subunit.</text>
</comment>
<evidence type="ECO:0000313" key="11">
    <source>
        <dbReference type="EMBL" id="MBZ7987196.1"/>
    </source>
</evidence>
<evidence type="ECO:0000256" key="4">
    <source>
        <dbReference type="ARBA" id="ARBA00022741"/>
    </source>
</evidence>
<feature type="domain" description="Helicase C-terminal" evidence="10">
    <location>
        <begin position="368"/>
        <end position="543"/>
    </location>
</feature>
<keyword evidence="8" id="KW-0378">Hydrolase</keyword>
<dbReference type="EC" id="5.6.2.4" evidence="8"/>
<dbReference type="InterPro" id="IPR001650">
    <property type="entry name" value="Helicase_C-like"/>
</dbReference>
<dbReference type="InterPro" id="IPR011545">
    <property type="entry name" value="DEAD/DEAH_box_helicase_dom"/>
</dbReference>
<evidence type="ECO:0000256" key="1">
    <source>
        <dbReference type="ARBA" id="ARBA00022515"/>
    </source>
</evidence>
<dbReference type="SMART" id="SM00490">
    <property type="entry name" value="HELICc"/>
    <property type="match status" value="1"/>
</dbReference>
<comment type="caution">
    <text evidence="11">The sequence shown here is derived from an EMBL/GenBank/DDBJ whole genome shotgun (WGS) entry which is preliminary data.</text>
</comment>
<evidence type="ECO:0000259" key="9">
    <source>
        <dbReference type="PROSITE" id="PS51192"/>
    </source>
</evidence>
<feature type="binding site" evidence="8">
    <location>
        <position position="373"/>
    </location>
    <ligand>
        <name>Zn(2+)</name>
        <dbReference type="ChEBI" id="CHEBI:29105"/>
        <label>1</label>
    </ligand>
</feature>
<keyword evidence="12" id="KW-1185">Reference proteome</keyword>
<dbReference type="Pfam" id="PF18074">
    <property type="entry name" value="PriA_C"/>
    <property type="match status" value="1"/>
</dbReference>
<dbReference type="Pfam" id="PF18319">
    <property type="entry name" value="Zn_ribbon_PriA"/>
    <property type="match status" value="1"/>
</dbReference>
<organism evidence="11 12">
    <name type="scientific">Campylobacter canadensis</name>
    <dbReference type="NCBI Taxonomy" id="449520"/>
    <lineage>
        <taxon>Bacteria</taxon>
        <taxon>Pseudomonadati</taxon>
        <taxon>Campylobacterota</taxon>
        <taxon>Epsilonproteobacteria</taxon>
        <taxon>Campylobacterales</taxon>
        <taxon>Campylobacteraceae</taxon>
        <taxon>Campylobacter</taxon>
    </lineage>
</organism>
<feature type="binding site" evidence="8">
    <location>
        <position position="338"/>
    </location>
    <ligand>
        <name>Zn(2+)</name>
        <dbReference type="ChEBI" id="CHEBI:29105"/>
        <label>1</label>
    </ligand>
</feature>
<dbReference type="PANTHER" id="PTHR30580:SF0">
    <property type="entry name" value="PRIMOSOMAL PROTEIN N"/>
    <property type="match status" value="1"/>
</dbReference>
<comment type="catalytic activity">
    <reaction evidence="8">
        <text>Couples ATP hydrolysis with the unwinding of duplex DNA by translocating in the 3'-5' direction.</text>
        <dbReference type="EC" id="5.6.2.4"/>
    </reaction>
</comment>
<proteinExistence type="inferred from homology"/>
<evidence type="ECO:0000256" key="5">
    <source>
        <dbReference type="ARBA" id="ARBA00022833"/>
    </source>
</evidence>
<evidence type="ECO:0000259" key="10">
    <source>
        <dbReference type="PROSITE" id="PS51194"/>
    </source>
</evidence>
<dbReference type="InterPro" id="IPR040498">
    <property type="entry name" value="PriA_CRR"/>
</dbReference>
<dbReference type="SMART" id="SM00487">
    <property type="entry name" value="DEXDc"/>
    <property type="match status" value="1"/>
</dbReference>
<keyword evidence="5 8" id="KW-0862">Zinc</keyword>
<dbReference type="PROSITE" id="PS51192">
    <property type="entry name" value="HELICASE_ATP_BIND_1"/>
    <property type="match status" value="1"/>
</dbReference>
<feature type="binding site" evidence="8">
    <location>
        <position position="360"/>
    </location>
    <ligand>
        <name>Zn(2+)</name>
        <dbReference type="ChEBI" id="CHEBI:29105"/>
        <label>2</label>
    </ligand>
</feature>
<accession>A0ABS7WQZ9</accession>
<dbReference type="InterPro" id="IPR027417">
    <property type="entry name" value="P-loop_NTPase"/>
</dbReference>
<feature type="binding site" evidence="8">
    <location>
        <position position="347"/>
    </location>
    <ligand>
        <name>Zn(2+)</name>
        <dbReference type="ChEBI" id="CHEBI:29105"/>
        <label>2</label>
    </ligand>
</feature>
<evidence type="ECO:0000256" key="6">
    <source>
        <dbReference type="ARBA" id="ARBA00022840"/>
    </source>
</evidence>
<reference evidence="11 12" key="1">
    <citation type="submission" date="2020-07" db="EMBL/GenBank/DDBJ databases">
        <title>Transfer of Campylobacter canadensis to the novel genus Avispirillum gen. nov., that also includes two novel species recovered from migratory waterfowl: Avispirillum anseris sp. nov. and Avispirillum brantae sp. nov.</title>
        <authorList>
            <person name="Miller W.G."/>
            <person name="Chapman M.H."/>
            <person name="Yee E."/>
            <person name="Inglis G.D."/>
        </authorList>
    </citation>
    <scope>NUCLEOTIDE SEQUENCE [LARGE SCALE GENOMIC DNA]</scope>
    <source>
        <strain evidence="11 12">L283</strain>
    </source>
</reference>
<keyword evidence="8" id="KW-0347">Helicase</keyword>
<evidence type="ECO:0000313" key="12">
    <source>
        <dbReference type="Proteomes" id="UP000786183"/>
    </source>
</evidence>
<dbReference type="HAMAP" id="MF_00983">
    <property type="entry name" value="PriA"/>
    <property type="match status" value="1"/>
</dbReference>
<keyword evidence="6 8" id="KW-0067">ATP-binding</keyword>
<dbReference type="PROSITE" id="PS51194">
    <property type="entry name" value="HELICASE_CTER"/>
    <property type="match status" value="1"/>
</dbReference>
<gene>
    <name evidence="8" type="primary">priA</name>
    <name evidence="11" type="ORF">AVCANL283_03595</name>
</gene>
<sequence length="614" mass="70482">MNYYEVAIINRNLEKLSYHSKEDIKAFTKVLVPLKSQGLVNAAVINKCDKPSFNTKEINCINNEILFDEQKKLCEFISKYYAANISLCLKDFVFASSYEKQEFIYESKELPELSTKQENALKHCKQNQFSLIFGDTGSGKTEIYTHLIDECLKENKQVLFLMPEISLTPQMQKRMQKYFNFITWHSKITKTNKQKSLKQLLSGEVKLVLGARSALFLPFTNLGLIIVDEEHDNSYKSSTYPCYNAKDLALYLAKISKAKIVLGSATPSLNSYINQNIAKVRLKGSFKESKKEFVYDNSNTLLSPLLLSNLKENLEKKEQSIIFLPVRGNFRQVLCKDCGQKKLCPNCSIAMSVHNDIYKCHYCNHKEKIKQNCEYCNSTMLESKIQGTAQIMSELQKIFSNAAIAKLDSDELSSASKLKQLLNDFNDNKIDILIGTQMVSKGHDYANVTFCAILGLDEYLFYPDFKARENTLALAIQVSGRAGRSKESKVLIQTKQEEFFKNYLNDYDLFLEDEAAFRMKYPPFTRMLRIIIEDKDENSANLLCQAIAKNLLDSKKDDDYELLGYGKCAIEKIKNKYRYQLLISSRHKMLLSSLALNYKMLQNVTIDIDPIHFS</sequence>
<comment type="catalytic activity">
    <reaction evidence="8">
        <text>ATP + H2O = ADP + phosphate + H(+)</text>
        <dbReference type="Rhea" id="RHEA:13065"/>
        <dbReference type="ChEBI" id="CHEBI:15377"/>
        <dbReference type="ChEBI" id="CHEBI:15378"/>
        <dbReference type="ChEBI" id="CHEBI:30616"/>
        <dbReference type="ChEBI" id="CHEBI:43474"/>
        <dbReference type="ChEBI" id="CHEBI:456216"/>
        <dbReference type="EC" id="5.6.2.4"/>
    </reaction>
</comment>
<feature type="binding site" evidence="8">
    <location>
        <position position="376"/>
    </location>
    <ligand>
        <name>Zn(2+)</name>
        <dbReference type="ChEBI" id="CHEBI:29105"/>
        <label>1</label>
    </ligand>
</feature>
<protein>
    <recommendedName>
        <fullName evidence="8">Replication restart protein PriA</fullName>
    </recommendedName>
    <alternativeName>
        <fullName evidence="8">ATP-dependent DNA helicase PriA</fullName>
        <ecNumber evidence="8">5.6.2.4</ecNumber>
    </alternativeName>
    <alternativeName>
        <fullName evidence="8">DNA 3'-5' helicase PriA</fullName>
    </alternativeName>
</protein>
<comment type="function">
    <text evidence="8">Initiates the restart of stalled replication forks, which reloads the replicative helicase on sites other than the origin of replication. Recognizes and binds to abandoned replication forks and remodels them to uncover a helicase loading site. Promotes assembly of the primosome at these replication forks.</text>
</comment>
<evidence type="ECO:0000256" key="3">
    <source>
        <dbReference type="ARBA" id="ARBA00022723"/>
    </source>
</evidence>
<evidence type="ECO:0000256" key="7">
    <source>
        <dbReference type="ARBA" id="ARBA00023125"/>
    </source>
</evidence>
<dbReference type="PANTHER" id="PTHR30580">
    <property type="entry name" value="PRIMOSOMAL PROTEIN N"/>
    <property type="match status" value="1"/>
</dbReference>
<dbReference type="InterPro" id="IPR041236">
    <property type="entry name" value="PriA_C"/>
</dbReference>
<dbReference type="NCBIfam" id="TIGR00595">
    <property type="entry name" value="priA"/>
    <property type="match status" value="1"/>
</dbReference>
<dbReference type="InterPro" id="IPR014001">
    <property type="entry name" value="Helicase_ATP-bd"/>
</dbReference>
<evidence type="ECO:0000256" key="8">
    <source>
        <dbReference type="HAMAP-Rule" id="MF_00983"/>
    </source>
</evidence>
<keyword evidence="4 8" id="KW-0547">Nucleotide-binding</keyword>
<name>A0ABS7WQZ9_9BACT</name>
<keyword evidence="3 8" id="KW-0479">Metal-binding</keyword>
<dbReference type="NCBIfam" id="NF004069">
    <property type="entry name" value="PRK05580.2-1"/>
    <property type="match status" value="1"/>
</dbReference>
<feature type="binding site" evidence="8">
    <location>
        <position position="335"/>
    </location>
    <ligand>
        <name>Zn(2+)</name>
        <dbReference type="ChEBI" id="CHEBI:29105"/>
        <label>1</label>
    </ligand>
</feature>
<feature type="binding site" evidence="8">
    <location>
        <position position="344"/>
    </location>
    <ligand>
        <name>Zn(2+)</name>
        <dbReference type="ChEBI" id="CHEBI:29105"/>
        <label>2</label>
    </ligand>
</feature>
<dbReference type="SUPFAM" id="SSF52540">
    <property type="entry name" value="P-loop containing nucleoside triphosphate hydrolases"/>
    <property type="match status" value="1"/>
</dbReference>
<dbReference type="Pfam" id="PF00270">
    <property type="entry name" value="DEAD"/>
    <property type="match status" value="1"/>
</dbReference>
<feature type="binding site" evidence="8">
    <location>
        <position position="363"/>
    </location>
    <ligand>
        <name>Zn(2+)</name>
        <dbReference type="ChEBI" id="CHEBI:29105"/>
        <label>2</label>
    </ligand>
</feature>